<dbReference type="Proteomes" id="UP000586827">
    <property type="component" value="Unassembled WGS sequence"/>
</dbReference>
<evidence type="ECO:0000256" key="9">
    <source>
        <dbReference type="ARBA" id="ARBA00023033"/>
    </source>
</evidence>
<reference evidence="15 16" key="1">
    <citation type="submission" date="2020-05" db="EMBL/GenBank/DDBJ databases">
        <title>MicrobeNet Type strains.</title>
        <authorList>
            <person name="Nicholson A.C."/>
        </authorList>
    </citation>
    <scope>NUCLEOTIDE SEQUENCE [LARGE SCALE GENOMIC DNA]</scope>
    <source>
        <strain evidence="15 16">JCM 3224</strain>
    </source>
</reference>
<gene>
    <name evidence="15" type="ORF">HLB23_14785</name>
</gene>
<evidence type="ECO:0000313" key="16">
    <source>
        <dbReference type="Proteomes" id="UP000586827"/>
    </source>
</evidence>
<evidence type="ECO:0000256" key="5">
    <source>
        <dbReference type="ARBA" id="ARBA00022630"/>
    </source>
</evidence>
<comment type="subcellular location">
    <subcellularLocation>
        <location evidence="2">Cell membrane</location>
    </subcellularLocation>
</comment>
<dbReference type="InterPro" id="IPR036188">
    <property type="entry name" value="FAD/NAD-bd_sf"/>
</dbReference>
<comment type="catalytic activity">
    <reaction evidence="11">
        <text>ethionamide + NADPH + O2 + H(+) = ethionamide S-oxide + NADP(+) + H2O</text>
        <dbReference type="Rhea" id="RHEA:47616"/>
        <dbReference type="ChEBI" id="CHEBI:4885"/>
        <dbReference type="ChEBI" id="CHEBI:15377"/>
        <dbReference type="ChEBI" id="CHEBI:15378"/>
        <dbReference type="ChEBI" id="CHEBI:15379"/>
        <dbReference type="ChEBI" id="CHEBI:57783"/>
        <dbReference type="ChEBI" id="CHEBI:58349"/>
        <dbReference type="ChEBI" id="CHEBI:87805"/>
    </reaction>
</comment>
<dbReference type="FunFam" id="3.50.50.60:FF:000228">
    <property type="entry name" value="FAD-containing monooxygenase EthA"/>
    <property type="match status" value="1"/>
</dbReference>
<comment type="function">
    <text evidence="12">Monooxygenase able to convert a wide range of ketones to the corresponding esters or lactones via a Baeyer-Villiger oxidation reaction. Can act on long-chain aliphatic ketones (2-hexanone to 2-dodecanone) and on aromatic ketones (phenylacetone and benzylacetone). Is also able to catalyze enantioselective sulfoxidation of methyl-p-tolylsulfide. In vivo, likely functions as a BVMO, but the exact nature of the physiological substrate(s) remains to be established.</text>
</comment>
<evidence type="ECO:0000256" key="6">
    <source>
        <dbReference type="ARBA" id="ARBA00022827"/>
    </source>
</evidence>
<dbReference type="GO" id="GO:0005886">
    <property type="term" value="C:plasma membrane"/>
    <property type="evidence" value="ECO:0007669"/>
    <property type="project" value="UniProtKB-SubCell"/>
</dbReference>
<keyword evidence="7" id="KW-0521">NADP</keyword>
<evidence type="ECO:0000256" key="1">
    <source>
        <dbReference type="ARBA" id="ARBA00001974"/>
    </source>
</evidence>
<accession>A0A849C0X1</accession>
<keyword evidence="9" id="KW-0503">Monooxygenase</keyword>
<evidence type="ECO:0000256" key="12">
    <source>
        <dbReference type="ARBA" id="ARBA00059740"/>
    </source>
</evidence>
<name>A0A849C0X1_9NOCA</name>
<dbReference type="Pfam" id="PF13450">
    <property type="entry name" value="NAD_binding_8"/>
    <property type="match status" value="1"/>
</dbReference>
<dbReference type="InterPro" id="IPR051820">
    <property type="entry name" value="FAD-binding_MO"/>
</dbReference>
<keyword evidence="6" id="KW-0274">FAD</keyword>
<evidence type="ECO:0000256" key="4">
    <source>
        <dbReference type="ARBA" id="ARBA00022475"/>
    </source>
</evidence>
<dbReference type="PANTHER" id="PTHR43872">
    <property type="entry name" value="MONOOXYGENASE, PUTATIVE (AFU_ORTHOLOGUE AFUA_8G02570)-RELATED"/>
    <property type="match status" value="1"/>
</dbReference>
<evidence type="ECO:0000256" key="13">
    <source>
        <dbReference type="ARBA" id="ARBA00073152"/>
    </source>
</evidence>
<keyword evidence="5" id="KW-0285">Flavoprotein</keyword>
<evidence type="ECO:0000256" key="3">
    <source>
        <dbReference type="ARBA" id="ARBA00010139"/>
    </source>
</evidence>
<dbReference type="Gene3D" id="3.50.50.60">
    <property type="entry name" value="FAD/NAD(P)-binding domain"/>
    <property type="match status" value="2"/>
</dbReference>
<evidence type="ECO:0000256" key="2">
    <source>
        <dbReference type="ARBA" id="ARBA00004236"/>
    </source>
</evidence>
<dbReference type="PROSITE" id="PS51257">
    <property type="entry name" value="PROKAR_LIPOPROTEIN"/>
    <property type="match status" value="1"/>
</dbReference>
<keyword evidence="10" id="KW-0472">Membrane</keyword>
<comment type="cofactor">
    <cofactor evidence="1">
        <name>FAD</name>
        <dbReference type="ChEBI" id="CHEBI:57692"/>
    </cofactor>
</comment>
<keyword evidence="8" id="KW-0560">Oxidoreductase</keyword>
<dbReference type="GO" id="GO:0050661">
    <property type="term" value="F:NADP binding"/>
    <property type="evidence" value="ECO:0007669"/>
    <property type="project" value="InterPro"/>
</dbReference>
<dbReference type="GO" id="GO:0004499">
    <property type="term" value="F:N,N-dimethylaniline monooxygenase activity"/>
    <property type="evidence" value="ECO:0007669"/>
    <property type="project" value="InterPro"/>
</dbReference>
<evidence type="ECO:0000256" key="10">
    <source>
        <dbReference type="ARBA" id="ARBA00023136"/>
    </source>
</evidence>
<organism evidence="15 16">
    <name type="scientific">Nocardia uniformis</name>
    <dbReference type="NCBI Taxonomy" id="53432"/>
    <lineage>
        <taxon>Bacteria</taxon>
        <taxon>Bacillati</taxon>
        <taxon>Actinomycetota</taxon>
        <taxon>Actinomycetes</taxon>
        <taxon>Mycobacteriales</taxon>
        <taxon>Nocardiaceae</taxon>
        <taxon>Nocardia</taxon>
    </lineage>
</organism>
<sequence>MTRHVDVLIIGAGLSGIGMACHLTRAQTGRSYLVLERRTAIGGTWDLFRYPGIRSDSDVCTFGYEFRPWTGTKVLADGPHIRQYIEDTATEYGVTPHIRFGRKVTAANWSSAEGIWTVEVVDEQSGMTETYTSDFLVGCTGYYDYDHGYRPEFPGESNFRGRIVHPQHWPEDLDYRGKHVVVIGSGATAITLIPAMSEDTAHITMLQRSPTYIASLPADDPVAVVMKLAKLPAALAYRASRARNIALQRAVYQLSRKHPGLVRGLLLAAVRRQIGGDIDIRDFTPDYNPWDQRLCVVPDGDLFKALRSGRATIVTNRIETFTETGIRLTSGRELPADIVISATGLTVQMLGGVTLTVDGAPVTTREKVLYKGTLIDGVPNAMVVLGYTNASWTLKADLAAEYFCRILNHMRACGFTKVVAVADDGDRGEQSLMGDVLSSGYIRRGDAVMPRQGTRGPWQVVNNYFRDRTLLREAPLEDGILTFDGAKSTAPQQRSVRQRAVR</sequence>
<keyword evidence="16" id="KW-1185">Reference proteome</keyword>
<protein>
    <recommendedName>
        <fullName evidence="13">FAD-containing monooxygenase EthA</fullName>
    </recommendedName>
    <alternativeName>
        <fullName evidence="14">Prodrug activator EtaA</fullName>
    </alternativeName>
</protein>
<dbReference type="FunFam" id="3.50.50.60:FF:000213">
    <property type="entry name" value="FAD-containing monooxygenase EthA"/>
    <property type="match status" value="1"/>
</dbReference>
<dbReference type="Pfam" id="PF00743">
    <property type="entry name" value="FMO-like"/>
    <property type="match status" value="1"/>
</dbReference>
<evidence type="ECO:0000256" key="11">
    <source>
        <dbReference type="ARBA" id="ARBA00051124"/>
    </source>
</evidence>
<dbReference type="GO" id="GO:0050660">
    <property type="term" value="F:flavin adenine dinucleotide binding"/>
    <property type="evidence" value="ECO:0007669"/>
    <property type="project" value="InterPro"/>
</dbReference>
<evidence type="ECO:0000256" key="7">
    <source>
        <dbReference type="ARBA" id="ARBA00022857"/>
    </source>
</evidence>
<keyword evidence="4" id="KW-1003">Cell membrane</keyword>
<comment type="caution">
    <text evidence="15">The sequence shown here is derived from an EMBL/GenBank/DDBJ whole genome shotgun (WGS) entry which is preliminary data.</text>
</comment>
<proteinExistence type="inferred from homology"/>
<dbReference type="AlphaFoldDB" id="A0A849C0X1"/>
<dbReference type="PANTHER" id="PTHR43872:SF1">
    <property type="entry name" value="MONOOXYGENASE, PUTATIVE (AFU_ORTHOLOGUE AFUA_8G02570)-RELATED"/>
    <property type="match status" value="1"/>
</dbReference>
<evidence type="ECO:0000256" key="8">
    <source>
        <dbReference type="ARBA" id="ARBA00023002"/>
    </source>
</evidence>
<evidence type="ECO:0000313" key="15">
    <source>
        <dbReference type="EMBL" id="NNH71116.1"/>
    </source>
</evidence>
<comment type="similarity">
    <text evidence="3">Belongs to the FAD-binding monooxygenase family.</text>
</comment>
<dbReference type="PRINTS" id="PR00469">
    <property type="entry name" value="PNDRDTASEII"/>
</dbReference>
<dbReference type="SUPFAM" id="SSF51905">
    <property type="entry name" value="FAD/NAD(P)-binding domain"/>
    <property type="match status" value="1"/>
</dbReference>
<dbReference type="InterPro" id="IPR020946">
    <property type="entry name" value="Flavin_mOase-like"/>
</dbReference>
<dbReference type="RefSeq" id="WP_067524564.1">
    <property type="nucleotide sequence ID" value="NZ_JABELX010000005.1"/>
</dbReference>
<dbReference type="EMBL" id="JABELX010000005">
    <property type="protein sequence ID" value="NNH71116.1"/>
    <property type="molecule type" value="Genomic_DNA"/>
</dbReference>
<evidence type="ECO:0000256" key="14">
    <source>
        <dbReference type="ARBA" id="ARBA00078392"/>
    </source>
</evidence>